<evidence type="ECO:0000313" key="4">
    <source>
        <dbReference type="EMBL" id="KAK0655737.1"/>
    </source>
</evidence>
<keyword evidence="2" id="KW-0479">Metal-binding</keyword>
<dbReference type="InterPro" id="IPR050231">
    <property type="entry name" value="Iron_ascorbate_oxido_reductase"/>
</dbReference>
<feature type="non-terminal residue" evidence="4">
    <location>
        <position position="326"/>
    </location>
</feature>
<dbReference type="Gene3D" id="2.60.120.330">
    <property type="entry name" value="B-lactam Antibiotic, Isopenicillin N Synthase, Chain"/>
    <property type="match status" value="1"/>
</dbReference>
<dbReference type="SUPFAM" id="SSF51197">
    <property type="entry name" value="Clavaminate synthase-like"/>
    <property type="match status" value="1"/>
</dbReference>
<evidence type="ECO:0000313" key="5">
    <source>
        <dbReference type="Proteomes" id="UP001174936"/>
    </source>
</evidence>
<dbReference type="GO" id="GO:0044283">
    <property type="term" value="P:small molecule biosynthetic process"/>
    <property type="evidence" value="ECO:0007669"/>
    <property type="project" value="UniProtKB-ARBA"/>
</dbReference>
<dbReference type="EMBL" id="JAULSV010000001">
    <property type="protein sequence ID" value="KAK0655737.1"/>
    <property type="molecule type" value="Genomic_DNA"/>
</dbReference>
<dbReference type="GO" id="GO:0046872">
    <property type="term" value="F:metal ion binding"/>
    <property type="evidence" value="ECO:0007669"/>
    <property type="project" value="UniProtKB-KW"/>
</dbReference>
<dbReference type="AlphaFoldDB" id="A0AA39YQ61"/>
<keyword evidence="5" id="KW-1185">Reference proteome</keyword>
<sequence>PNPFLNTSTSNSTLTNAHRLKTARDLVATLRRFGFVNITGHGLTKDETADMFSWSRKLFDLPVEEKMKAPHPDGPMPHRGYSGIGKEKVYARGEKGEGAREMKESYEIGSQHDDQQQNIWLPNDVLPGFQPYMSSLYERLAAIGDIILDAIGVGLSLDSEEHAALMQMASKQHSQLRLLHYPAISREEMQRGGILRLTPHTDWGTFTFLFQDHSNDLELQDPETKQLLRVSPPEDALTLNVSDMLQRFTNGYFTSALHRVSLPSADNAVNSGVPPRYSIPFFIAPRPSHLVQVLPRFVSADKPVKYEPVKFEDYGALAAKYMYREE</sequence>
<evidence type="ECO:0000256" key="2">
    <source>
        <dbReference type="RuleBase" id="RU003682"/>
    </source>
</evidence>
<dbReference type="Pfam" id="PF03171">
    <property type="entry name" value="2OG-FeII_Oxy"/>
    <property type="match status" value="1"/>
</dbReference>
<dbReference type="GO" id="GO:0016491">
    <property type="term" value="F:oxidoreductase activity"/>
    <property type="evidence" value="ECO:0007669"/>
    <property type="project" value="UniProtKB-KW"/>
</dbReference>
<comment type="caution">
    <text evidence="4">The sequence shown here is derived from an EMBL/GenBank/DDBJ whole genome shotgun (WGS) entry which is preliminary data.</text>
</comment>
<dbReference type="PROSITE" id="PS51471">
    <property type="entry name" value="FE2OG_OXY"/>
    <property type="match status" value="1"/>
</dbReference>
<name>A0AA39YQ61_9PEZI</name>
<dbReference type="InterPro" id="IPR026992">
    <property type="entry name" value="DIOX_N"/>
</dbReference>
<dbReference type="Pfam" id="PF14226">
    <property type="entry name" value="DIOX_N"/>
    <property type="match status" value="1"/>
</dbReference>
<gene>
    <name evidence="4" type="ORF">B0T16DRAFT_499786</name>
</gene>
<dbReference type="InterPro" id="IPR027443">
    <property type="entry name" value="IPNS-like_sf"/>
</dbReference>
<proteinExistence type="inferred from homology"/>
<evidence type="ECO:0000256" key="1">
    <source>
        <dbReference type="ARBA" id="ARBA00008056"/>
    </source>
</evidence>
<keyword evidence="2" id="KW-0408">Iron</keyword>
<dbReference type="InterPro" id="IPR044861">
    <property type="entry name" value="IPNS-like_FE2OG_OXY"/>
</dbReference>
<accession>A0AA39YQ61</accession>
<dbReference type="Proteomes" id="UP001174936">
    <property type="component" value="Unassembled WGS sequence"/>
</dbReference>
<keyword evidence="2" id="KW-0560">Oxidoreductase</keyword>
<comment type="similarity">
    <text evidence="1 2">Belongs to the iron/ascorbate-dependent oxidoreductase family.</text>
</comment>
<reference evidence="4" key="1">
    <citation type="submission" date="2023-06" db="EMBL/GenBank/DDBJ databases">
        <title>Genome-scale phylogeny and comparative genomics of the fungal order Sordariales.</title>
        <authorList>
            <consortium name="Lawrence Berkeley National Laboratory"/>
            <person name="Hensen N."/>
            <person name="Bonometti L."/>
            <person name="Westerberg I."/>
            <person name="Brannstrom I.O."/>
            <person name="Guillou S."/>
            <person name="Cros-Aarteil S."/>
            <person name="Calhoun S."/>
            <person name="Haridas S."/>
            <person name="Kuo A."/>
            <person name="Mondo S."/>
            <person name="Pangilinan J."/>
            <person name="Riley R."/>
            <person name="Labutti K."/>
            <person name="Andreopoulos B."/>
            <person name="Lipzen A."/>
            <person name="Chen C."/>
            <person name="Yanf M."/>
            <person name="Daum C."/>
            <person name="Ng V."/>
            <person name="Clum A."/>
            <person name="Steindorff A."/>
            <person name="Ohm R."/>
            <person name="Martin F."/>
            <person name="Silar P."/>
            <person name="Natvig D."/>
            <person name="Lalanne C."/>
            <person name="Gautier V."/>
            <person name="Ament-Velasquez S.L."/>
            <person name="Kruys A."/>
            <person name="Hutchinson M.I."/>
            <person name="Powell A.J."/>
            <person name="Barry K."/>
            <person name="Miller A.N."/>
            <person name="Grigoriev I.V."/>
            <person name="Debuchy R."/>
            <person name="Gladieux P."/>
            <person name="Thoren M.H."/>
            <person name="Johannesson H."/>
        </authorList>
    </citation>
    <scope>NUCLEOTIDE SEQUENCE</scope>
    <source>
        <strain evidence="4">SMH2532-1</strain>
    </source>
</reference>
<feature type="domain" description="Fe2OG dioxygenase" evidence="3">
    <location>
        <begin position="172"/>
        <end position="285"/>
    </location>
</feature>
<evidence type="ECO:0000259" key="3">
    <source>
        <dbReference type="PROSITE" id="PS51471"/>
    </source>
</evidence>
<dbReference type="PANTHER" id="PTHR47990">
    <property type="entry name" value="2-OXOGLUTARATE (2OG) AND FE(II)-DEPENDENT OXYGENASE SUPERFAMILY PROTEIN-RELATED"/>
    <property type="match status" value="1"/>
</dbReference>
<dbReference type="InterPro" id="IPR005123">
    <property type="entry name" value="Oxoglu/Fe-dep_dioxygenase_dom"/>
</dbReference>
<protein>
    <recommendedName>
        <fullName evidence="3">Fe2OG dioxygenase domain-containing protein</fullName>
    </recommendedName>
</protein>
<organism evidence="4 5">
    <name type="scientific">Cercophora newfieldiana</name>
    <dbReference type="NCBI Taxonomy" id="92897"/>
    <lineage>
        <taxon>Eukaryota</taxon>
        <taxon>Fungi</taxon>
        <taxon>Dikarya</taxon>
        <taxon>Ascomycota</taxon>
        <taxon>Pezizomycotina</taxon>
        <taxon>Sordariomycetes</taxon>
        <taxon>Sordariomycetidae</taxon>
        <taxon>Sordariales</taxon>
        <taxon>Lasiosphaeriaceae</taxon>
        <taxon>Cercophora</taxon>
    </lineage>
</organism>